<dbReference type="SMART" id="SM00406">
    <property type="entry name" value="IGv"/>
    <property type="match status" value="1"/>
</dbReference>
<dbReference type="InterPro" id="IPR003599">
    <property type="entry name" value="Ig_sub"/>
</dbReference>
<dbReference type="SMART" id="SM00408">
    <property type="entry name" value="IGc2"/>
    <property type="match status" value="2"/>
</dbReference>
<evidence type="ECO:0000256" key="15">
    <source>
        <dbReference type="ARBA" id="ARBA00082570"/>
    </source>
</evidence>
<dbReference type="GeneID" id="108279084"/>
<feature type="transmembrane region" description="Helical" evidence="17">
    <location>
        <begin position="376"/>
        <end position="400"/>
    </location>
</feature>
<feature type="region of interest" description="Disordered" evidence="16">
    <location>
        <begin position="1"/>
        <end position="26"/>
    </location>
</feature>
<comment type="similarity">
    <text evidence="3">Belongs to the nectin family.</text>
</comment>
<evidence type="ECO:0000313" key="19">
    <source>
        <dbReference type="Proteomes" id="UP000221080"/>
    </source>
</evidence>
<organism evidence="19 20">
    <name type="scientific">Ictalurus punctatus</name>
    <name type="common">Channel catfish</name>
    <name type="synonym">Silurus punctatus</name>
    <dbReference type="NCBI Taxonomy" id="7998"/>
    <lineage>
        <taxon>Eukaryota</taxon>
        <taxon>Metazoa</taxon>
        <taxon>Chordata</taxon>
        <taxon>Craniata</taxon>
        <taxon>Vertebrata</taxon>
        <taxon>Euteleostomi</taxon>
        <taxon>Actinopterygii</taxon>
        <taxon>Neopterygii</taxon>
        <taxon>Teleostei</taxon>
        <taxon>Ostariophysi</taxon>
        <taxon>Siluriformes</taxon>
        <taxon>Ictaluridae</taxon>
        <taxon>Ictalurus</taxon>
    </lineage>
</organism>
<evidence type="ECO:0000256" key="9">
    <source>
        <dbReference type="ARBA" id="ARBA00022949"/>
    </source>
</evidence>
<evidence type="ECO:0000256" key="2">
    <source>
        <dbReference type="ARBA" id="ARBA00004536"/>
    </source>
</evidence>
<accession>A0A979FBM2</accession>
<feature type="domain" description="Ig-like" evidence="18">
    <location>
        <begin position="278"/>
        <end position="363"/>
    </location>
</feature>
<feature type="compositionally biased region" description="Basic and acidic residues" evidence="16">
    <location>
        <begin position="13"/>
        <end position="25"/>
    </location>
</feature>
<dbReference type="GO" id="GO:0005912">
    <property type="term" value="C:adherens junction"/>
    <property type="evidence" value="ECO:0007669"/>
    <property type="project" value="UniProtKB-SubCell"/>
</dbReference>
<evidence type="ECO:0000259" key="18">
    <source>
        <dbReference type="PROSITE" id="PS50835"/>
    </source>
</evidence>
<dbReference type="GO" id="GO:0043296">
    <property type="term" value="C:apical junction complex"/>
    <property type="evidence" value="ECO:0007669"/>
    <property type="project" value="TreeGrafter"/>
</dbReference>
<dbReference type="AlphaFoldDB" id="A0A979FBM2"/>
<dbReference type="Proteomes" id="UP000221080">
    <property type="component" value="Chromosome 18"/>
</dbReference>
<evidence type="ECO:0000256" key="12">
    <source>
        <dbReference type="ARBA" id="ARBA00023157"/>
    </source>
</evidence>
<dbReference type="PANTHER" id="PTHR23277">
    <property type="entry name" value="NECTIN-RELATED"/>
    <property type="match status" value="1"/>
</dbReference>
<keyword evidence="12" id="KW-1015">Disulfide bond</keyword>
<dbReference type="GO" id="GO:0007157">
    <property type="term" value="P:heterophilic cell-cell adhesion via plasma membrane cell adhesion molecules"/>
    <property type="evidence" value="ECO:0007669"/>
    <property type="project" value="TreeGrafter"/>
</dbReference>
<keyword evidence="8" id="KW-0130">Cell adhesion</keyword>
<keyword evidence="11 17" id="KW-0472">Membrane</keyword>
<gene>
    <name evidence="20" type="primary">nectin3b</name>
</gene>
<dbReference type="GO" id="GO:0007156">
    <property type="term" value="P:homophilic cell adhesion via plasma membrane adhesion molecules"/>
    <property type="evidence" value="ECO:0007669"/>
    <property type="project" value="TreeGrafter"/>
</dbReference>
<keyword evidence="9" id="KW-0965">Cell junction</keyword>
<reference evidence="19" key="1">
    <citation type="journal article" date="2016" name="Nat. Commun.">
        <title>The channel catfish genome sequence provides insights into the evolution of scale formation in teleosts.</title>
        <authorList>
            <person name="Liu Z."/>
            <person name="Liu S."/>
            <person name="Yao J."/>
            <person name="Bao L."/>
            <person name="Zhang J."/>
            <person name="Li Y."/>
            <person name="Jiang C."/>
            <person name="Sun L."/>
            <person name="Wang R."/>
            <person name="Zhang Y."/>
            <person name="Zhou T."/>
            <person name="Zeng Q."/>
            <person name="Fu Q."/>
            <person name="Gao S."/>
            <person name="Li N."/>
            <person name="Koren S."/>
            <person name="Jiang Y."/>
            <person name="Zimin A."/>
            <person name="Xu P."/>
            <person name="Phillippy A.M."/>
            <person name="Geng X."/>
            <person name="Song L."/>
            <person name="Sun F."/>
            <person name="Li C."/>
            <person name="Wang X."/>
            <person name="Chen A."/>
            <person name="Jin Y."/>
            <person name="Yuan Z."/>
            <person name="Yang Y."/>
            <person name="Tan S."/>
            <person name="Peatman E."/>
            <person name="Lu J."/>
            <person name="Qin Z."/>
            <person name="Dunham R."/>
            <person name="Li Z."/>
            <person name="Sonstegard T."/>
            <person name="Feng J."/>
            <person name="Danzmann R.G."/>
            <person name="Schroeder S."/>
            <person name="Scheffler B."/>
            <person name="Duke M.V."/>
            <person name="Ballard L."/>
            <person name="Kucuktas H."/>
            <person name="Kaltenboeck L."/>
            <person name="Liu H."/>
            <person name="Armbruster J."/>
            <person name="Xie Y."/>
            <person name="Kirby M.L."/>
            <person name="Tian Y."/>
            <person name="Flanagan M.E."/>
            <person name="Mu W."/>
            <person name="Waldbieser G.C."/>
        </authorList>
    </citation>
    <scope>NUCLEOTIDE SEQUENCE [LARGE SCALE GENOMIC DNA]</scope>
    <source>
        <strain evidence="19">SDA103</strain>
    </source>
</reference>
<dbReference type="SUPFAM" id="SSF48726">
    <property type="entry name" value="Immunoglobulin"/>
    <property type="match status" value="3"/>
</dbReference>
<dbReference type="PROSITE" id="PS50835">
    <property type="entry name" value="IG_LIKE"/>
    <property type="match status" value="3"/>
</dbReference>
<feature type="domain" description="Ig-like" evidence="18">
    <location>
        <begin position="77"/>
        <end position="173"/>
    </location>
</feature>
<keyword evidence="6" id="KW-0732">Signal</keyword>
<dbReference type="Pfam" id="PF08205">
    <property type="entry name" value="C2-set_2"/>
    <property type="match status" value="1"/>
</dbReference>
<evidence type="ECO:0000256" key="4">
    <source>
        <dbReference type="ARBA" id="ARBA00022475"/>
    </source>
</evidence>
<proteinExistence type="inferred from homology"/>
<dbReference type="PANTHER" id="PTHR23277:SF12">
    <property type="entry name" value="NECTIN-3"/>
    <property type="match status" value="1"/>
</dbReference>
<dbReference type="RefSeq" id="XP_047017572.1">
    <property type="nucleotide sequence ID" value="XM_047161616.2"/>
</dbReference>
<dbReference type="FunFam" id="2.60.40.10:FF:000298">
    <property type="entry name" value="Nectin cell adhesion molecule 3"/>
    <property type="match status" value="1"/>
</dbReference>
<evidence type="ECO:0000256" key="1">
    <source>
        <dbReference type="ARBA" id="ARBA00004162"/>
    </source>
</evidence>
<dbReference type="Pfam" id="PF07686">
    <property type="entry name" value="V-set"/>
    <property type="match status" value="1"/>
</dbReference>
<sequence length="499" mass="55746">MELLLRSFQTSGLREKEKERERSEAGGDMALGETVRYLRNKPEQPGTQFTLLLLLAFACGVCGSQVVVPPKVSGVLGKNVTLSCRVEVDDNLSLTQSSWERRLPSGWVTVAVYNPMFGISIQPEYERRLSFRAPSTSDATIVLEDVGFSDAGDYICKASTFPLGIAQASITLSVLVEPKVYISAGSAALLDGGNRTTVATCIAERARPKADVFWESQLYGMSEMHTQEDGNGTTTTQVHYIWEPTRDAQGDALTCVVRHPALPSEFRMPYNINVQFAPDILLLGYDGDWYVGRENVQLKCQVKANPPAHLFKWIRLDGEMPDGVAVVNNSLTFLRPLQRNDSGVYRCEVGNNIGLRTRDLRIRIQEMSQKQKTSSMAVAGAVMGAVLALFLIIIFTIVLLTARKARSHTHTDKVIDLPPTHRPPPPYSGRPLAVPQDPLTVASFSQPYRMDKCQVDRMPGRMTHYELQNPTHHPLSYQEWICHQNGDDRVYINHREHYV</sequence>
<protein>
    <recommendedName>
        <fullName evidence="15">Nectin cell adhesion molecule 3</fullName>
    </recommendedName>
</protein>
<dbReference type="InterPro" id="IPR036179">
    <property type="entry name" value="Ig-like_dom_sf"/>
</dbReference>
<dbReference type="InterPro" id="IPR003598">
    <property type="entry name" value="Ig_sub2"/>
</dbReference>
<evidence type="ECO:0000256" key="3">
    <source>
        <dbReference type="ARBA" id="ARBA00007810"/>
    </source>
</evidence>
<dbReference type="SMART" id="SM00409">
    <property type="entry name" value="IG"/>
    <property type="match status" value="2"/>
</dbReference>
<dbReference type="GO" id="GO:0005886">
    <property type="term" value="C:plasma membrane"/>
    <property type="evidence" value="ECO:0007669"/>
    <property type="project" value="UniProtKB-SubCell"/>
</dbReference>
<evidence type="ECO:0000256" key="5">
    <source>
        <dbReference type="ARBA" id="ARBA00022692"/>
    </source>
</evidence>
<keyword evidence="4" id="KW-1003">Cell membrane</keyword>
<evidence type="ECO:0000256" key="6">
    <source>
        <dbReference type="ARBA" id="ARBA00022729"/>
    </source>
</evidence>
<name>A0A979FBM2_ICTPU</name>
<evidence type="ECO:0000256" key="10">
    <source>
        <dbReference type="ARBA" id="ARBA00022989"/>
    </source>
</evidence>
<evidence type="ECO:0000256" key="8">
    <source>
        <dbReference type="ARBA" id="ARBA00022889"/>
    </source>
</evidence>
<keyword evidence="19" id="KW-1185">Reference proteome</keyword>
<evidence type="ECO:0000256" key="13">
    <source>
        <dbReference type="ARBA" id="ARBA00023180"/>
    </source>
</evidence>
<dbReference type="InterPro" id="IPR007110">
    <property type="entry name" value="Ig-like_dom"/>
</dbReference>
<evidence type="ECO:0000256" key="11">
    <source>
        <dbReference type="ARBA" id="ARBA00023136"/>
    </source>
</evidence>
<evidence type="ECO:0000313" key="20">
    <source>
        <dbReference type="RefSeq" id="XP_047017572.1"/>
    </source>
</evidence>
<evidence type="ECO:0000256" key="17">
    <source>
        <dbReference type="SAM" id="Phobius"/>
    </source>
</evidence>
<dbReference type="InterPro" id="IPR013162">
    <property type="entry name" value="CD80_C2-set"/>
</dbReference>
<feature type="domain" description="Ig-like" evidence="18">
    <location>
        <begin position="178"/>
        <end position="275"/>
    </location>
</feature>
<dbReference type="CTD" id="541491"/>
<comment type="subcellular location">
    <subcellularLocation>
        <location evidence="2">Cell junction</location>
        <location evidence="2">Adherens junction</location>
    </subcellularLocation>
    <subcellularLocation>
        <location evidence="1">Cell membrane</location>
        <topology evidence="1">Single-pass membrane protein</topology>
    </subcellularLocation>
</comment>
<keyword evidence="13" id="KW-0325">Glycoprotein</keyword>
<reference evidence="20" key="2">
    <citation type="submission" date="2025-08" db="UniProtKB">
        <authorList>
            <consortium name="RefSeq"/>
        </authorList>
    </citation>
    <scope>IDENTIFICATION</scope>
    <source>
        <tissue evidence="20">Blood</tissue>
    </source>
</reference>
<dbReference type="InterPro" id="IPR013106">
    <property type="entry name" value="Ig_V-set"/>
</dbReference>
<keyword evidence="10 17" id="KW-1133">Transmembrane helix</keyword>
<keyword evidence="7" id="KW-0677">Repeat</keyword>
<evidence type="ECO:0000256" key="7">
    <source>
        <dbReference type="ARBA" id="ARBA00022737"/>
    </source>
</evidence>
<evidence type="ECO:0000256" key="16">
    <source>
        <dbReference type="SAM" id="MobiDB-lite"/>
    </source>
</evidence>
<evidence type="ECO:0000256" key="14">
    <source>
        <dbReference type="ARBA" id="ARBA00023319"/>
    </source>
</evidence>
<dbReference type="InterPro" id="IPR051427">
    <property type="entry name" value="Nectin/Nectin-like"/>
</dbReference>
<keyword evidence="14" id="KW-0393">Immunoglobulin domain</keyword>
<dbReference type="Pfam" id="PF13927">
    <property type="entry name" value="Ig_3"/>
    <property type="match status" value="1"/>
</dbReference>
<keyword evidence="5 17" id="KW-0812">Transmembrane</keyword>
<dbReference type="Gene3D" id="2.60.40.10">
    <property type="entry name" value="Immunoglobulins"/>
    <property type="match status" value="3"/>
</dbReference>
<dbReference type="InterPro" id="IPR013783">
    <property type="entry name" value="Ig-like_fold"/>
</dbReference>